<dbReference type="Proteomes" id="UP001465976">
    <property type="component" value="Unassembled WGS sequence"/>
</dbReference>
<protein>
    <recommendedName>
        <fullName evidence="1">N-acetyltransferase domain-containing protein</fullName>
    </recommendedName>
</protein>
<dbReference type="InterPro" id="IPR000182">
    <property type="entry name" value="GNAT_dom"/>
</dbReference>
<dbReference type="PROSITE" id="PS51186">
    <property type="entry name" value="GNAT"/>
    <property type="match status" value="1"/>
</dbReference>
<keyword evidence="3" id="KW-1185">Reference proteome</keyword>
<comment type="caution">
    <text evidence="2">The sequence shown here is derived from an EMBL/GenBank/DDBJ whole genome shotgun (WGS) entry which is preliminary data.</text>
</comment>
<dbReference type="Pfam" id="PF00583">
    <property type="entry name" value="Acetyltransf_1"/>
    <property type="match status" value="1"/>
</dbReference>
<evidence type="ECO:0000259" key="1">
    <source>
        <dbReference type="PROSITE" id="PS51186"/>
    </source>
</evidence>
<name>A0ABR3FMI4_9AGAR</name>
<dbReference type="CDD" id="cd04301">
    <property type="entry name" value="NAT_SF"/>
    <property type="match status" value="1"/>
</dbReference>
<dbReference type="EMBL" id="JBAHYK010000212">
    <property type="protein sequence ID" value="KAL0576607.1"/>
    <property type="molecule type" value="Genomic_DNA"/>
</dbReference>
<feature type="domain" description="N-acetyltransferase" evidence="1">
    <location>
        <begin position="110"/>
        <end position="248"/>
    </location>
</feature>
<accession>A0ABR3FMI4</accession>
<proteinExistence type="predicted"/>
<dbReference type="InterPro" id="IPR016181">
    <property type="entry name" value="Acyl_CoA_acyltransferase"/>
</dbReference>
<organism evidence="2 3">
    <name type="scientific">Marasmius crinis-equi</name>
    <dbReference type="NCBI Taxonomy" id="585013"/>
    <lineage>
        <taxon>Eukaryota</taxon>
        <taxon>Fungi</taxon>
        <taxon>Dikarya</taxon>
        <taxon>Basidiomycota</taxon>
        <taxon>Agaricomycotina</taxon>
        <taxon>Agaricomycetes</taxon>
        <taxon>Agaricomycetidae</taxon>
        <taxon>Agaricales</taxon>
        <taxon>Marasmiineae</taxon>
        <taxon>Marasmiaceae</taxon>
        <taxon>Marasmius</taxon>
    </lineage>
</organism>
<evidence type="ECO:0000313" key="3">
    <source>
        <dbReference type="Proteomes" id="UP001465976"/>
    </source>
</evidence>
<dbReference type="SUPFAM" id="SSF55729">
    <property type="entry name" value="Acyl-CoA N-acyltransferases (Nat)"/>
    <property type="match status" value="1"/>
</dbReference>
<sequence>MPGWYPSALRYNLTALMFIPFSTEQELERAVQLYVKAFSGDPYLKAILGGNWSLLPIHGRSVFRAALLEGFVYAVKAQDLEDSNREKIVSIGLFFEPGTSIFATEAQRSLGYRDWFDRLAPEAQEWHTTVVSLQIDMRSLADIIRSLALQAPQHRKDVVEPLFTDKEKSERWWCSGLMTDPEYQRKGYAKAIIRMALDKAADNGGFVGLATVPEINVIKYKAMGFGIRATYNMPTLSGELYIYSLKISKEEFESDTTK</sequence>
<evidence type="ECO:0000313" key="2">
    <source>
        <dbReference type="EMBL" id="KAL0576607.1"/>
    </source>
</evidence>
<dbReference type="Gene3D" id="3.40.630.30">
    <property type="match status" value="1"/>
</dbReference>
<gene>
    <name evidence="2" type="ORF">V5O48_005365</name>
</gene>
<reference evidence="2 3" key="1">
    <citation type="submission" date="2024-02" db="EMBL/GenBank/DDBJ databases">
        <title>A draft genome for the cacao thread blight pathogen Marasmius crinis-equi.</title>
        <authorList>
            <person name="Cohen S.P."/>
            <person name="Baruah I.K."/>
            <person name="Amoako-Attah I."/>
            <person name="Bukari Y."/>
            <person name="Meinhardt L.W."/>
            <person name="Bailey B.A."/>
        </authorList>
    </citation>
    <scope>NUCLEOTIDE SEQUENCE [LARGE SCALE GENOMIC DNA]</scope>
    <source>
        <strain evidence="2 3">GH-76</strain>
    </source>
</reference>